<comment type="subcellular location">
    <subcellularLocation>
        <location evidence="1">Membrane</location>
        <topology evidence="1">Multi-pass membrane protein</topology>
    </subcellularLocation>
</comment>
<name>A0A7Z0ERD7_9ACTN</name>
<evidence type="ECO:0000256" key="6">
    <source>
        <dbReference type="ARBA" id="ARBA00023180"/>
    </source>
</evidence>
<sequence>MQQQYPSEALSSRNWLTTVLLAFFLGFVGAHRFYAGKTGTAILMIVTCGGVGVWTLIDFIMILLGNFKDAEGRTIKNQS</sequence>
<feature type="transmembrane region" description="Helical" evidence="7">
    <location>
        <begin position="41"/>
        <end position="64"/>
    </location>
</feature>
<dbReference type="Proteomes" id="UP000572051">
    <property type="component" value="Unassembled WGS sequence"/>
</dbReference>
<evidence type="ECO:0000256" key="3">
    <source>
        <dbReference type="ARBA" id="ARBA00022729"/>
    </source>
</evidence>
<gene>
    <name evidence="9" type="ORF">HNR10_004232</name>
</gene>
<feature type="transmembrane region" description="Helical" evidence="7">
    <location>
        <begin position="15"/>
        <end position="34"/>
    </location>
</feature>
<dbReference type="PANTHER" id="PTHR21016">
    <property type="entry name" value="BETA-AMYLOID BINDING PROTEIN-RELATED"/>
    <property type="match status" value="1"/>
</dbReference>
<feature type="domain" description="TM2" evidence="8">
    <location>
        <begin position="12"/>
        <end position="60"/>
    </location>
</feature>
<dbReference type="InterPro" id="IPR007829">
    <property type="entry name" value="TM2"/>
</dbReference>
<accession>A0A7Z0ERD7</accession>
<evidence type="ECO:0000256" key="2">
    <source>
        <dbReference type="ARBA" id="ARBA00022692"/>
    </source>
</evidence>
<proteinExistence type="predicted"/>
<dbReference type="RefSeq" id="WP_179826192.1">
    <property type="nucleotide sequence ID" value="NZ_JACCFS010000001.1"/>
</dbReference>
<dbReference type="AlphaFoldDB" id="A0A7Z0ERD7"/>
<evidence type="ECO:0000313" key="9">
    <source>
        <dbReference type="EMBL" id="NYJ36351.1"/>
    </source>
</evidence>
<dbReference type="Pfam" id="PF05154">
    <property type="entry name" value="TM2"/>
    <property type="match status" value="1"/>
</dbReference>
<keyword evidence="3" id="KW-0732">Signal</keyword>
<reference evidence="9 10" key="1">
    <citation type="submission" date="2020-07" db="EMBL/GenBank/DDBJ databases">
        <title>Sequencing the genomes of 1000 actinobacteria strains.</title>
        <authorList>
            <person name="Klenk H.-P."/>
        </authorList>
    </citation>
    <scope>NUCLEOTIDE SEQUENCE [LARGE SCALE GENOMIC DNA]</scope>
    <source>
        <strain evidence="9 10">DSM 44442</strain>
    </source>
</reference>
<keyword evidence="6" id="KW-0325">Glycoprotein</keyword>
<comment type="caution">
    <text evidence="9">The sequence shown here is derived from an EMBL/GenBank/DDBJ whole genome shotgun (WGS) entry which is preliminary data.</text>
</comment>
<dbReference type="EMBL" id="JACCFS010000001">
    <property type="protein sequence ID" value="NYJ36351.1"/>
    <property type="molecule type" value="Genomic_DNA"/>
</dbReference>
<protein>
    <submittedName>
        <fullName evidence="9">TM2 domain-containing membrane protein YozV</fullName>
    </submittedName>
</protein>
<evidence type="ECO:0000313" key="10">
    <source>
        <dbReference type="Proteomes" id="UP000572051"/>
    </source>
</evidence>
<evidence type="ECO:0000259" key="8">
    <source>
        <dbReference type="Pfam" id="PF05154"/>
    </source>
</evidence>
<keyword evidence="10" id="KW-1185">Reference proteome</keyword>
<dbReference type="GO" id="GO:0016020">
    <property type="term" value="C:membrane"/>
    <property type="evidence" value="ECO:0007669"/>
    <property type="project" value="UniProtKB-SubCell"/>
</dbReference>
<organism evidence="9 10">
    <name type="scientific">Nocardiopsis aegyptia</name>
    <dbReference type="NCBI Taxonomy" id="220378"/>
    <lineage>
        <taxon>Bacteria</taxon>
        <taxon>Bacillati</taxon>
        <taxon>Actinomycetota</taxon>
        <taxon>Actinomycetes</taxon>
        <taxon>Streptosporangiales</taxon>
        <taxon>Nocardiopsidaceae</taxon>
        <taxon>Nocardiopsis</taxon>
    </lineage>
</organism>
<dbReference type="PANTHER" id="PTHR21016:SF7">
    <property type="entry name" value="TM2 DOMAIN-CONTAINING PROTEIN 3"/>
    <property type="match status" value="1"/>
</dbReference>
<keyword evidence="4 7" id="KW-1133">Transmembrane helix</keyword>
<evidence type="ECO:0000256" key="4">
    <source>
        <dbReference type="ARBA" id="ARBA00022989"/>
    </source>
</evidence>
<evidence type="ECO:0000256" key="5">
    <source>
        <dbReference type="ARBA" id="ARBA00023136"/>
    </source>
</evidence>
<keyword evidence="2 7" id="KW-0812">Transmembrane</keyword>
<evidence type="ECO:0000256" key="1">
    <source>
        <dbReference type="ARBA" id="ARBA00004141"/>
    </source>
</evidence>
<dbReference type="InterPro" id="IPR050932">
    <property type="entry name" value="TM2D1-3-like"/>
</dbReference>
<keyword evidence="5 7" id="KW-0472">Membrane</keyword>
<evidence type="ECO:0000256" key="7">
    <source>
        <dbReference type="SAM" id="Phobius"/>
    </source>
</evidence>